<dbReference type="PANTHER" id="PTHR36838">
    <property type="entry name" value="AUXIN EFFLUX CARRIER FAMILY PROTEIN"/>
    <property type="match status" value="1"/>
</dbReference>
<dbReference type="PANTHER" id="PTHR36838:SF1">
    <property type="entry name" value="SLR1864 PROTEIN"/>
    <property type="match status" value="1"/>
</dbReference>
<evidence type="ECO:0000256" key="7">
    <source>
        <dbReference type="ARBA" id="ARBA00023136"/>
    </source>
</evidence>
<dbReference type="GO" id="GO:0055085">
    <property type="term" value="P:transmembrane transport"/>
    <property type="evidence" value="ECO:0007669"/>
    <property type="project" value="InterPro"/>
</dbReference>
<feature type="transmembrane region" description="Helical" evidence="8">
    <location>
        <begin position="35"/>
        <end position="55"/>
    </location>
</feature>
<evidence type="ECO:0000256" key="2">
    <source>
        <dbReference type="ARBA" id="ARBA00010145"/>
    </source>
</evidence>
<keyword evidence="5 8" id="KW-0812">Transmembrane</keyword>
<evidence type="ECO:0000256" key="5">
    <source>
        <dbReference type="ARBA" id="ARBA00022692"/>
    </source>
</evidence>
<keyword evidence="3" id="KW-0813">Transport</keyword>
<evidence type="ECO:0000256" key="4">
    <source>
        <dbReference type="ARBA" id="ARBA00022475"/>
    </source>
</evidence>
<feature type="transmembrane region" description="Helical" evidence="8">
    <location>
        <begin position="163"/>
        <end position="181"/>
    </location>
</feature>
<dbReference type="Pfam" id="PF03547">
    <property type="entry name" value="Mem_trans"/>
    <property type="match status" value="2"/>
</dbReference>
<evidence type="ECO:0000256" key="6">
    <source>
        <dbReference type="ARBA" id="ARBA00022989"/>
    </source>
</evidence>
<feature type="transmembrane region" description="Helical" evidence="8">
    <location>
        <begin position="101"/>
        <end position="122"/>
    </location>
</feature>
<accession>A0A9D2IEY8</accession>
<name>A0A9D2IEY8_9FIRM</name>
<dbReference type="InterPro" id="IPR004776">
    <property type="entry name" value="Mem_transp_PIN-like"/>
</dbReference>
<dbReference type="InterPro" id="IPR038770">
    <property type="entry name" value="Na+/solute_symporter_sf"/>
</dbReference>
<reference evidence="9" key="1">
    <citation type="journal article" date="2021" name="PeerJ">
        <title>Extensive microbial diversity within the chicken gut microbiome revealed by metagenomics and culture.</title>
        <authorList>
            <person name="Gilroy R."/>
            <person name="Ravi A."/>
            <person name="Getino M."/>
            <person name="Pursley I."/>
            <person name="Horton D.L."/>
            <person name="Alikhan N.F."/>
            <person name="Baker D."/>
            <person name="Gharbi K."/>
            <person name="Hall N."/>
            <person name="Watson M."/>
            <person name="Adriaenssens E.M."/>
            <person name="Foster-Nyarko E."/>
            <person name="Jarju S."/>
            <person name="Secka A."/>
            <person name="Antonio M."/>
            <person name="Oren A."/>
            <person name="Chaudhuri R.R."/>
            <person name="La Ragione R."/>
            <person name="Hildebrand F."/>
            <person name="Pallen M.J."/>
        </authorList>
    </citation>
    <scope>NUCLEOTIDE SEQUENCE</scope>
    <source>
        <strain evidence="9">CHK187-5294</strain>
    </source>
</reference>
<dbReference type="EMBL" id="DXCL01000034">
    <property type="protein sequence ID" value="HIZ03844.1"/>
    <property type="molecule type" value="Genomic_DNA"/>
</dbReference>
<comment type="similarity">
    <text evidence="2">Belongs to the auxin efflux carrier (TC 2.A.69) family.</text>
</comment>
<protein>
    <submittedName>
        <fullName evidence="9">AEC family transporter</fullName>
    </submittedName>
</protein>
<dbReference type="Gene3D" id="1.20.1530.20">
    <property type="match status" value="1"/>
</dbReference>
<keyword evidence="4" id="KW-1003">Cell membrane</keyword>
<evidence type="ECO:0000256" key="1">
    <source>
        <dbReference type="ARBA" id="ARBA00004651"/>
    </source>
</evidence>
<feature type="transmembrane region" description="Helical" evidence="8">
    <location>
        <begin position="67"/>
        <end position="89"/>
    </location>
</feature>
<gene>
    <name evidence="9" type="ORF">H9727_06110</name>
</gene>
<dbReference type="GO" id="GO:0005886">
    <property type="term" value="C:plasma membrane"/>
    <property type="evidence" value="ECO:0007669"/>
    <property type="project" value="UniProtKB-SubCell"/>
</dbReference>
<comment type="subcellular location">
    <subcellularLocation>
        <location evidence="1">Cell membrane</location>
        <topology evidence="1">Multi-pass membrane protein</topology>
    </subcellularLocation>
</comment>
<evidence type="ECO:0000256" key="8">
    <source>
        <dbReference type="SAM" id="Phobius"/>
    </source>
</evidence>
<organism evidence="9 10">
    <name type="scientific">Candidatus Borkfalkia avistercoris</name>
    <dbReference type="NCBI Taxonomy" id="2838504"/>
    <lineage>
        <taxon>Bacteria</taxon>
        <taxon>Bacillati</taxon>
        <taxon>Bacillota</taxon>
        <taxon>Clostridia</taxon>
        <taxon>Christensenellales</taxon>
        <taxon>Christensenellaceae</taxon>
        <taxon>Candidatus Borkfalkia</taxon>
    </lineage>
</organism>
<feature type="transmembrane region" description="Helical" evidence="8">
    <location>
        <begin position="305"/>
        <end position="330"/>
    </location>
</feature>
<dbReference type="AlphaFoldDB" id="A0A9D2IEY8"/>
<comment type="caution">
    <text evidence="9">The sequence shown here is derived from an EMBL/GenBank/DDBJ whole genome shotgun (WGS) entry which is preliminary data.</text>
</comment>
<feature type="transmembrane region" description="Helical" evidence="8">
    <location>
        <begin position="6"/>
        <end position="23"/>
    </location>
</feature>
<dbReference type="Proteomes" id="UP000824132">
    <property type="component" value="Unassembled WGS sequence"/>
</dbReference>
<feature type="transmembrane region" description="Helical" evidence="8">
    <location>
        <begin position="336"/>
        <end position="357"/>
    </location>
</feature>
<evidence type="ECO:0000256" key="3">
    <source>
        <dbReference type="ARBA" id="ARBA00022448"/>
    </source>
</evidence>
<reference evidence="9" key="2">
    <citation type="submission" date="2021-04" db="EMBL/GenBank/DDBJ databases">
        <authorList>
            <person name="Gilroy R."/>
        </authorList>
    </citation>
    <scope>NUCLEOTIDE SEQUENCE</scope>
    <source>
        <strain evidence="9">CHK187-5294</strain>
    </source>
</reference>
<evidence type="ECO:0000313" key="10">
    <source>
        <dbReference type="Proteomes" id="UP000824132"/>
    </source>
</evidence>
<evidence type="ECO:0000313" key="9">
    <source>
        <dbReference type="EMBL" id="HIZ03844.1"/>
    </source>
</evidence>
<feature type="transmembrane region" description="Helical" evidence="8">
    <location>
        <begin position="369"/>
        <end position="389"/>
    </location>
</feature>
<keyword evidence="7 8" id="KW-0472">Membrane</keyword>
<keyword evidence="6 8" id="KW-1133">Transmembrane helix</keyword>
<feature type="transmembrane region" description="Helical" evidence="8">
    <location>
        <begin position="128"/>
        <end position="151"/>
    </location>
</feature>
<feature type="transmembrane region" description="Helical" evidence="8">
    <location>
        <begin position="193"/>
        <end position="213"/>
    </location>
</feature>
<sequence>MAFLQTFVNVVMIVVLAVPGFLLRKTKLLPDKAAGMLAVLLLYVSQPFLMMSSLFNKEFETSMLIDFLWVIVFAAGLQLLVYIAAKFIFCKTKGEAARRACVASSYLGNVGFMGIPVMQMLFPGNTDMILYTVVYNIVFNAMTWTLGVFAITGDKKKVRPLKIILNPPTIAVIVALPFFFLNVHIPEQVMTPISYLGEMTLPLSMIILGVRLADMRLFGAKRPAAESAAETAALSVVEEEEAQPAASLAGDVCEEIYDEEPVLPVSDEEFAPPVSVEEGAVTSAPQSVSARENTPKTGILDSPKVYLVAAVKLLLSPLLSLGVMLLVGLLFPIERFVIIALFIIAAMPTASSALNFAEMYGGDKETAAAATLMNTILCILSIPVLMMLIEFI</sequence>
<proteinExistence type="inferred from homology"/>